<dbReference type="Pfam" id="PF10358">
    <property type="entry name" value="NT-C2"/>
    <property type="match status" value="1"/>
</dbReference>
<feature type="domain" description="C2 NT-type" evidence="3">
    <location>
        <begin position="75"/>
        <end position="213"/>
    </location>
</feature>
<dbReference type="InParanoid" id="A0A3N4LMR7"/>
<dbReference type="EMBL" id="ML121543">
    <property type="protein sequence ID" value="RPB24116.1"/>
    <property type="molecule type" value="Genomic_DNA"/>
</dbReference>
<dbReference type="PANTHER" id="PTHR21456">
    <property type="entry name" value="FAMILY WITH SEQUENCE SIMILARITY 102"/>
    <property type="match status" value="1"/>
</dbReference>
<name>A0A3N4LMR7_9PEZI</name>
<keyword evidence="2" id="KW-1133">Transmembrane helix</keyword>
<dbReference type="AlphaFoldDB" id="A0A3N4LMR7"/>
<keyword evidence="2" id="KW-0812">Transmembrane</keyword>
<dbReference type="Proteomes" id="UP000267821">
    <property type="component" value="Unassembled WGS sequence"/>
</dbReference>
<reference evidence="4 5" key="1">
    <citation type="journal article" date="2018" name="Nat. Ecol. Evol.">
        <title>Pezizomycetes genomes reveal the molecular basis of ectomycorrhizal truffle lifestyle.</title>
        <authorList>
            <person name="Murat C."/>
            <person name="Payen T."/>
            <person name="Noel B."/>
            <person name="Kuo A."/>
            <person name="Morin E."/>
            <person name="Chen J."/>
            <person name="Kohler A."/>
            <person name="Krizsan K."/>
            <person name="Balestrini R."/>
            <person name="Da Silva C."/>
            <person name="Montanini B."/>
            <person name="Hainaut M."/>
            <person name="Levati E."/>
            <person name="Barry K.W."/>
            <person name="Belfiori B."/>
            <person name="Cichocki N."/>
            <person name="Clum A."/>
            <person name="Dockter R.B."/>
            <person name="Fauchery L."/>
            <person name="Guy J."/>
            <person name="Iotti M."/>
            <person name="Le Tacon F."/>
            <person name="Lindquist E.A."/>
            <person name="Lipzen A."/>
            <person name="Malagnac F."/>
            <person name="Mello A."/>
            <person name="Molinier V."/>
            <person name="Miyauchi S."/>
            <person name="Poulain J."/>
            <person name="Riccioni C."/>
            <person name="Rubini A."/>
            <person name="Sitrit Y."/>
            <person name="Splivallo R."/>
            <person name="Traeger S."/>
            <person name="Wang M."/>
            <person name="Zifcakova L."/>
            <person name="Wipf D."/>
            <person name="Zambonelli A."/>
            <person name="Paolocci F."/>
            <person name="Nowrousian M."/>
            <person name="Ottonello S."/>
            <person name="Baldrian P."/>
            <person name="Spatafora J.W."/>
            <person name="Henrissat B."/>
            <person name="Nagy L.G."/>
            <person name="Aury J.M."/>
            <person name="Wincker P."/>
            <person name="Grigoriev I.V."/>
            <person name="Bonfante P."/>
            <person name="Martin F.M."/>
        </authorList>
    </citation>
    <scope>NUCLEOTIDE SEQUENCE [LARGE SCALE GENOMIC DNA]</scope>
    <source>
        <strain evidence="4 5">ATCC MYA-4762</strain>
    </source>
</reference>
<dbReference type="OrthoDB" id="3365224at2759"/>
<feature type="region of interest" description="Disordered" evidence="1">
    <location>
        <begin position="17"/>
        <end position="62"/>
    </location>
</feature>
<feature type="region of interest" description="Disordered" evidence="1">
    <location>
        <begin position="364"/>
        <end position="420"/>
    </location>
</feature>
<evidence type="ECO:0000256" key="1">
    <source>
        <dbReference type="SAM" id="MobiDB-lite"/>
    </source>
</evidence>
<dbReference type="InterPro" id="IPR039931">
    <property type="entry name" value="EEIG1/2-like"/>
</dbReference>
<feature type="compositionally biased region" description="Basic and acidic residues" evidence="1">
    <location>
        <begin position="411"/>
        <end position="420"/>
    </location>
</feature>
<protein>
    <recommendedName>
        <fullName evidence="3">C2 NT-type domain-containing protein</fullName>
    </recommendedName>
</protein>
<proteinExistence type="predicted"/>
<sequence>MVQPSVKRLSIPLPTIYDFSSPSSLSCSSSGTSTPTTTPSPSPTSSFKPSIADSSPEGSIPPIQPYTASMHIEILFYFSSARPWVLTDVQIHDLNNVPLVSGAAYVKWHLHNSTKGDARGRTDKALIKEHKVNWRYERTVSNIRMTVDRSGMLNEQLVMFEINQEYSGRERIMLGTVTLNLAEYAEVEKETRRYLMQDSKINSTLKITIAMTQVSGDTNFCVPPLRGAQVFGGIAGIISNGDQQPLQKTQKKDLDIMTLASRSREMGAKQDMYRGTLAASWHLQAGELNAEECIEDIFAGGDGWVSNGAHLSPNSDSTSNSFKLASGASSIASSRVGWWSPQMPTPSGDSIQIPTLSHRLNNQTDRASIASSKASSKLSLAEGGSDSDSQSAGTEGSGGSIAERRRMMRSNTRDADAKSLAGSERRKAFVSWGIETGLETSAILGTSGSAGLPRPGRKFSDGSILRFPNHAERELIGRGEVDEVAHSFFGWAISRQKHISEAGSMVSPAISYLLLAVLGAFWFPVS</sequence>
<keyword evidence="2" id="KW-0472">Membrane</keyword>
<dbReference type="PROSITE" id="PS51840">
    <property type="entry name" value="C2_NT"/>
    <property type="match status" value="1"/>
</dbReference>
<evidence type="ECO:0000313" key="5">
    <source>
        <dbReference type="Proteomes" id="UP000267821"/>
    </source>
</evidence>
<feature type="transmembrane region" description="Helical" evidence="2">
    <location>
        <begin position="505"/>
        <end position="525"/>
    </location>
</feature>
<gene>
    <name evidence="4" type="ORF">L211DRAFT_849255</name>
</gene>
<feature type="compositionally biased region" description="Low complexity" evidence="1">
    <location>
        <begin position="20"/>
        <end position="50"/>
    </location>
</feature>
<accession>A0A3N4LMR7</accession>
<dbReference type="InterPro" id="IPR019448">
    <property type="entry name" value="NT-C2"/>
</dbReference>
<dbReference type="PANTHER" id="PTHR21456:SF1">
    <property type="entry name" value="C2 NT-TYPE DOMAIN-CONTAINING PROTEIN"/>
    <property type="match status" value="1"/>
</dbReference>
<evidence type="ECO:0000256" key="2">
    <source>
        <dbReference type="SAM" id="Phobius"/>
    </source>
</evidence>
<keyword evidence="5" id="KW-1185">Reference proteome</keyword>
<evidence type="ECO:0000259" key="3">
    <source>
        <dbReference type="PROSITE" id="PS51840"/>
    </source>
</evidence>
<dbReference type="STRING" id="1051890.A0A3N4LMR7"/>
<evidence type="ECO:0000313" key="4">
    <source>
        <dbReference type="EMBL" id="RPB24116.1"/>
    </source>
</evidence>
<feature type="compositionally biased region" description="Low complexity" evidence="1">
    <location>
        <begin position="367"/>
        <end position="381"/>
    </location>
</feature>
<organism evidence="4 5">
    <name type="scientific">Terfezia boudieri ATCC MYA-4762</name>
    <dbReference type="NCBI Taxonomy" id="1051890"/>
    <lineage>
        <taxon>Eukaryota</taxon>
        <taxon>Fungi</taxon>
        <taxon>Dikarya</taxon>
        <taxon>Ascomycota</taxon>
        <taxon>Pezizomycotina</taxon>
        <taxon>Pezizomycetes</taxon>
        <taxon>Pezizales</taxon>
        <taxon>Pezizaceae</taxon>
        <taxon>Terfezia</taxon>
    </lineage>
</organism>